<keyword evidence="2" id="KW-1185">Reference proteome</keyword>
<proteinExistence type="predicted"/>
<sequence>MTLRRIGRFIIGLVIAIVLLGLVLPLIGIPKSHFLPPSWVYAKAEKVTGGRIVKVYNPVTNDPFKVGEHMYFIDYVFQAPDPVTGAKQTYNGTVRLTQELYQTSKVDESVPVRYEKTYPWINGVDVADAGLGCGEGSNILSGWLIWVLVSIVMAYIIGQILGKYGVQEDY</sequence>
<dbReference type="RefSeq" id="WP_119319420.1">
    <property type="nucleotide sequence ID" value="NZ_AP025739.1"/>
</dbReference>
<dbReference type="EMBL" id="AP025739">
    <property type="protein sequence ID" value="BDI32890.1"/>
    <property type="molecule type" value="Genomic_DNA"/>
</dbReference>
<organism evidence="1 2">
    <name type="scientific">Capsulimonas corticalis</name>
    <dbReference type="NCBI Taxonomy" id="2219043"/>
    <lineage>
        <taxon>Bacteria</taxon>
        <taxon>Bacillati</taxon>
        <taxon>Armatimonadota</taxon>
        <taxon>Armatimonadia</taxon>
        <taxon>Capsulimonadales</taxon>
        <taxon>Capsulimonadaceae</taxon>
        <taxon>Capsulimonas</taxon>
    </lineage>
</organism>
<accession>A0A402CQ10</accession>
<dbReference type="Proteomes" id="UP000287394">
    <property type="component" value="Chromosome"/>
</dbReference>
<protein>
    <submittedName>
        <fullName evidence="1">Uncharacterized protein</fullName>
    </submittedName>
</protein>
<evidence type="ECO:0000313" key="1">
    <source>
        <dbReference type="EMBL" id="BDI32890.1"/>
    </source>
</evidence>
<gene>
    <name evidence="1" type="ORF">CCAX7_49410</name>
</gene>
<dbReference type="AlphaFoldDB" id="A0A402CQ10"/>
<evidence type="ECO:0000313" key="2">
    <source>
        <dbReference type="Proteomes" id="UP000287394"/>
    </source>
</evidence>
<name>A0A402CQ10_9BACT</name>
<reference evidence="1 2" key="1">
    <citation type="journal article" date="2019" name="Int. J. Syst. Evol. Microbiol.">
        <title>Capsulimonas corticalis gen. nov., sp. nov., an aerobic capsulated bacterium, of a novel bacterial order, Capsulimonadales ord. nov., of the class Armatimonadia of the phylum Armatimonadetes.</title>
        <authorList>
            <person name="Li J."/>
            <person name="Kudo C."/>
            <person name="Tonouchi A."/>
        </authorList>
    </citation>
    <scope>NUCLEOTIDE SEQUENCE [LARGE SCALE GENOMIC DNA]</scope>
    <source>
        <strain evidence="1 2">AX-7</strain>
    </source>
</reference>
<dbReference type="KEGG" id="ccot:CCAX7_49410"/>